<dbReference type="EMBL" id="JAFDVH010000013">
    <property type="protein sequence ID" value="KAG7465725.1"/>
    <property type="molecule type" value="Genomic_DNA"/>
</dbReference>
<dbReference type="AlphaFoldDB" id="A0A9D3PUV0"/>
<feature type="region of interest" description="Disordered" evidence="1">
    <location>
        <begin position="117"/>
        <end position="149"/>
    </location>
</feature>
<reference evidence="3" key="1">
    <citation type="submission" date="2021-01" db="EMBL/GenBank/DDBJ databases">
        <authorList>
            <person name="Zahm M."/>
            <person name="Roques C."/>
            <person name="Cabau C."/>
            <person name="Klopp C."/>
            <person name="Donnadieu C."/>
            <person name="Jouanno E."/>
            <person name="Lampietro C."/>
            <person name="Louis A."/>
            <person name="Herpin A."/>
            <person name="Echchiki A."/>
            <person name="Berthelot C."/>
            <person name="Parey E."/>
            <person name="Roest-Crollius H."/>
            <person name="Braasch I."/>
            <person name="Postlethwait J."/>
            <person name="Bobe J."/>
            <person name="Montfort J."/>
            <person name="Bouchez O."/>
            <person name="Begum T."/>
            <person name="Mejri S."/>
            <person name="Adams A."/>
            <person name="Chen W.-J."/>
            <person name="Guiguen Y."/>
        </authorList>
    </citation>
    <scope>NUCLEOTIDE SEQUENCE</scope>
    <source>
        <strain evidence="3">YG-15Mar2019-1</strain>
        <tissue evidence="3">Brain</tissue>
    </source>
</reference>
<keyword evidence="2" id="KW-0472">Membrane</keyword>
<dbReference type="OrthoDB" id="9943706at2759"/>
<keyword evidence="4" id="KW-1185">Reference proteome</keyword>
<protein>
    <recommendedName>
        <fullName evidence="5">Myc target 1</fullName>
    </recommendedName>
</protein>
<proteinExistence type="predicted"/>
<evidence type="ECO:0000256" key="1">
    <source>
        <dbReference type="SAM" id="MobiDB-lite"/>
    </source>
</evidence>
<dbReference type="PANTHER" id="PTHR14869:SF0">
    <property type="entry name" value="MYC TARGET PROTEIN 1"/>
    <property type="match status" value="1"/>
</dbReference>
<evidence type="ECO:0000313" key="4">
    <source>
        <dbReference type="Proteomes" id="UP001046870"/>
    </source>
</evidence>
<gene>
    <name evidence="3" type="ORF">MATL_G00156650</name>
</gene>
<evidence type="ECO:0000313" key="3">
    <source>
        <dbReference type="EMBL" id="KAG7465725.1"/>
    </source>
</evidence>
<sequence length="181" mass="19935">MADKKRDFILDLLQINNFGSLILVFCLSMLVGLLVGTLIYILMTWLARRRASARISRRARASPRSPRRDRFAFFRHSGASLASATFGLYRRASLEGDDSEGGDPSFRAAVFHPLLPGEPVAHNDERTTRTPPVRMSSFRTNNTPLKPPPVALTAPAPYESVILAFHDTCPAPAARIVGSTD</sequence>
<dbReference type="Pfam" id="PF15179">
    <property type="entry name" value="Myc_target_1"/>
    <property type="match status" value="1"/>
</dbReference>
<accession>A0A9D3PUV0</accession>
<dbReference type="InterPro" id="IPR029180">
    <property type="entry name" value="Myc_target_1"/>
</dbReference>
<evidence type="ECO:0008006" key="5">
    <source>
        <dbReference type="Google" id="ProtNLM"/>
    </source>
</evidence>
<dbReference type="GO" id="GO:0005654">
    <property type="term" value="C:nucleoplasm"/>
    <property type="evidence" value="ECO:0007669"/>
    <property type="project" value="TreeGrafter"/>
</dbReference>
<keyword evidence="2" id="KW-0812">Transmembrane</keyword>
<keyword evidence="2" id="KW-1133">Transmembrane helix</keyword>
<dbReference type="Proteomes" id="UP001046870">
    <property type="component" value="Chromosome 13"/>
</dbReference>
<dbReference type="PANTHER" id="PTHR14869">
    <property type="entry name" value="MYC TARGET PROTEIN 1"/>
    <property type="match status" value="1"/>
</dbReference>
<organism evidence="3 4">
    <name type="scientific">Megalops atlanticus</name>
    <name type="common">Tarpon</name>
    <name type="synonym">Clupea gigantea</name>
    <dbReference type="NCBI Taxonomy" id="7932"/>
    <lineage>
        <taxon>Eukaryota</taxon>
        <taxon>Metazoa</taxon>
        <taxon>Chordata</taxon>
        <taxon>Craniata</taxon>
        <taxon>Vertebrata</taxon>
        <taxon>Euteleostomi</taxon>
        <taxon>Actinopterygii</taxon>
        <taxon>Neopterygii</taxon>
        <taxon>Teleostei</taxon>
        <taxon>Elopiformes</taxon>
        <taxon>Megalopidae</taxon>
        <taxon>Megalops</taxon>
    </lineage>
</organism>
<comment type="caution">
    <text evidence="3">The sequence shown here is derived from an EMBL/GenBank/DDBJ whole genome shotgun (WGS) entry which is preliminary data.</text>
</comment>
<feature type="transmembrane region" description="Helical" evidence="2">
    <location>
        <begin position="20"/>
        <end position="47"/>
    </location>
</feature>
<evidence type="ECO:0000256" key="2">
    <source>
        <dbReference type="SAM" id="Phobius"/>
    </source>
</evidence>
<name>A0A9D3PUV0_MEGAT</name>